<keyword evidence="3 5" id="KW-0732">Signal</keyword>
<feature type="domain" description="Fimbrial-type adhesion" evidence="6">
    <location>
        <begin position="45"/>
        <end position="186"/>
    </location>
</feature>
<feature type="signal peptide" evidence="5">
    <location>
        <begin position="1"/>
        <end position="36"/>
    </location>
</feature>
<dbReference type="Pfam" id="PF00419">
    <property type="entry name" value="Fimbrial"/>
    <property type="match status" value="1"/>
</dbReference>
<reference evidence="8" key="1">
    <citation type="journal article" date="2019" name="Int. J. Syst. Evol. Microbiol.">
        <title>The Global Catalogue of Microorganisms (GCM) 10K type strain sequencing project: providing services to taxonomists for standard genome sequencing and annotation.</title>
        <authorList>
            <consortium name="The Broad Institute Genomics Platform"/>
            <consortium name="The Broad Institute Genome Sequencing Center for Infectious Disease"/>
            <person name="Wu L."/>
            <person name="Ma J."/>
        </authorList>
    </citation>
    <scope>NUCLEOTIDE SEQUENCE [LARGE SCALE GENOMIC DNA]</scope>
    <source>
        <strain evidence="8">CGMCC 1.15439</strain>
    </source>
</reference>
<evidence type="ECO:0000313" key="7">
    <source>
        <dbReference type="EMBL" id="GGA34562.1"/>
    </source>
</evidence>
<comment type="caution">
    <text evidence="7">The sequence shown here is derived from an EMBL/GenBank/DDBJ whole genome shotgun (WGS) entry which is preliminary data.</text>
</comment>
<evidence type="ECO:0000313" key="8">
    <source>
        <dbReference type="Proteomes" id="UP000620046"/>
    </source>
</evidence>
<dbReference type="PANTHER" id="PTHR33420:SF12">
    <property type="entry name" value="FIMBRIN-LIKE PROTEIN FIMI-RELATED"/>
    <property type="match status" value="1"/>
</dbReference>
<evidence type="ECO:0000259" key="6">
    <source>
        <dbReference type="Pfam" id="PF00419"/>
    </source>
</evidence>
<comment type="similarity">
    <text evidence="2">Belongs to the fimbrial protein family.</text>
</comment>
<dbReference type="InterPro" id="IPR000259">
    <property type="entry name" value="Adhesion_dom_fimbrial"/>
</dbReference>
<dbReference type="PANTHER" id="PTHR33420">
    <property type="entry name" value="FIMBRIAL SUBUNIT ELFA-RELATED"/>
    <property type="match status" value="1"/>
</dbReference>
<evidence type="ECO:0000256" key="2">
    <source>
        <dbReference type="ARBA" id="ARBA00006671"/>
    </source>
</evidence>
<proteinExistence type="inferred from homology"/>
<sequence>MNTISESTRSYPLWRKTLTGWLVCGVLTLGSSLAFAQSTDNAQIDVTGSITGGACTISTPSVFLGDHNPVEFKGVGTFTDWVDFPITSGGCTPDIVTLYMGFDGTADVDDANVFAVASGGATGLGIQLQGLDAAQTIVIPNSTTQLVTWVPVAAGGTYPMRARYWQTKATVTSGPANGTVTVMLSYN</sequence>
<evidence type="ECO:0000256" key="3">
    <source>
        <dbReference type="ARBA" id="ARBA00022729"/>
    </source>
</evidence>
<accession>A0ABQ1G0Z2</accession>
<keyword evidence="4" id="KW-0281">Fimbrium</keyword>
<comment type="subcellular location">
    <subcellularLocation>
        <location evidence="1">Fimbrium</location>
    </subcellularLocation>
</comment>
<evidence type="ECO:0000256" key="1">
    <source>
        <dbReference type="ARBA" id="ARBA00004561"/>
    </source>
</evidence>
<dbReference type="SUPFAM" id="SSF49401">
    <property type="entry name" value="Bacterial adhesins"/>
    <property type="match status" value="1"/>
</dbReference>
<dbReference type="EMBL" id="BMJA01000002">
    <property type="protein sequence ID" value="GGA34562.1"/>
    <property type="molecule type" value="Genomic_DNA"/>
</dbReference>
<protein>
    <submittedName>
        <fullName evidence="7">Ferrous iron transporter B</fullName>
    </submittedName>
</protein>
<dbReference type="RefSeq" id="WP_188794601.1">
    <property type="nucleotide sequence ID" value="NZ_BMJA01000002.1"/>
</dbReference>
<evidence type="ECO:0000256" key="4">
    <source>
        <dbReference type="ARBA" id="ARBA00023263"/>
    </source>
</evidence>
<gene>
    <name evidence="7" type="ORF">GCM10010981_24480</name>
</gene>
<evidence type="ECO:0000256" key="5">
    <source>
        <dbReference type="SAM" id="SignalP"/>
    </source>
</evidence>
<keyword evidence="8" id="KW-1185">Reference proteome</keyword>
<dbReference type="InterPro" id="IPR008966">
    <property type="entry name" value="Adhesion_dom_sf"/>
</dbReference>
<feature type="chain" id="PRO_5046340046" evidence="5">
    <location>
        <begin position="37"/>
        <end position="187"/>
    </location>
</feature>
<organism evidence="7 8">
    <name type="scientific">Dyella nitratireducens</name>
    <dbReference type="NCBI Taxonomy" id="1849580"/>
    <lineage>
        <taxon>Bacteria</taxon>
        <taxon>Pseudomonadati</taxon>
        <taxon>Pseudomonadota</taxon>
        <taxon>Gammaproteobacteria</taxon>
        <taxon>Lysobacterales</taxon>
        <taxon>Rhodanobacteraceae</taxon>
        <taxon>Dyella</taxon>
    </lineage>
</organism>
<dbReference type="Gene3D" id="2.60.40.1090">
    <property type="entry name" value="Fimbrial-type adhesion domain"/>
    <property type="match status" value="1"/>
</dbReference>
<name>A0ABQ1G0Z2_9GAMM</name>
<dbReference type="InterPro" id="IPR036937">
    <property type="entry name" value="Adhesion_dom_fimbrial_sf"/>
</dbReference>
<dbReference type="InterPro" id="IPR050263">
    <property type="entry name" value="Bact_Fimbrial_Adh_Pro"/>
</dbReference>
<dbReference type="Proteomes" id="UP000620046">
    <property type="component" value="Unassembled WGS sequence"/>
</dbReference>